<dbReference type="PANTHER" id="PTHR44167">
    <property type="entry name" value="OVARIAN-SPECIFIC SERINE/THREONINE-PROTEIN KINASE LOK-RELATED"/>
    <property type="match status" value="1"/>
</dbReference>
<keyword evidence="1 3" id="KW-0547">Nucleotide-binding</keyword>
<keyword evidence="4" id="KW-0808">Transferase</keyword>
<keyword evidence="7" id="KW-1185">Reference proteome</keyword>
<dbReference type="InterPro" id="IPR017441">
    <property type="entry name" value="Protein_kinase_ATP_BS"/>
</dbReference>
<dbReference type="GO" id="GO:0005737">
    <property type="term" value="C:cytoplasm"/>
    <property type="evidence" value="ECO:0007669"/>
    <property type="project" value="TreeGrafter"/>
</dbReference>
<dbReference type="OrthoDB" id="541276at2759"/>
<evidence type="ECO:0000256" key="2">
    <source>
        <dbReference type="ARBA" id="ARBA00022840"/>
    </source>
</evidence>
<dbReference type="InterPro" id="IPR008271">
    <property type="entry name" value="Ser/Thr_kinase_AS"/>
</dbReference>
<dbReference type="GeneID" id="66113393"/>
<keyword evidence="4" id="KW-0723">Serine/threonine-protein kinase</keyword>
<comment type="caution">
    <text evidence="6">The sequence shown here is derived from an EMBL/GenBank/DDBJ whole genome shotgun (WGS) entry which is preliminary data.</text>
</comment>
<dbReference type="EMBL" id="JAHMUF010000001">
    <property type="protein sequence ID" value="KAG7196013.1"/>
    <property type="molecule type" value="Genomic_DNA"/>
</dbReference>
<dbReference type="Proteomes" id="UP000790833">
    <property type="component" value="Unassembled WGS sequence"/>
</dbReference>
<name>A0A9P7VEK7_9ASCO</name>
<dbReference type="PROSITE" id="PS00107">
    <property type="entry name" value="PROTEIN_KINASE_ATP"/>
    <property type="match status" value="1"/>
</dbReference>
<dbReference type="RefSeq" id="XP_043051558.1">
    <property type="nucleotide sequence ID" value="XM_043190881.1"/>
</dbReference>
<sequence length="500" mass="57328">MIQNGGSAVPPPQVPINAPAPLLDGLHINSKYQFVRKIGAGTYGLIYLVQDPSNGHQYAAKMVLKDPPNKVAGSKDTKNNKNYIQRQIHHYFSSRQGQNSNDYDDPQVTELDLNLIKEKGVQCPFLREIALNLRVHDHPNIVTIHKVLNIADLCVLILMDYCDQGDLFGNIIDKQIFQKVPPYQDQQTLMKNCMLQLVDTINYCHRKSVYHCDLKPENIMVKYNPNYRRSSNSPIIDYNEIQIVLIDFGLAMLSNLICCNACRGSSFYMAPERITNYNTNALIKSMIDMREYESVPQKASETNESNRKYFPTLAGDIWSLGVLFINITCSRNPWPIANIANSYNADNTSDSGANNQVFQTYIFHNRNILKSILPILTQYNRLLDKIFQLNPSSRVSLPQLHKEIIEIDFFQDFINPTVVRNEQLYTPPETDVERGDTEYDTDYYDQDDIEVDSMSGTGLASPVPSEIYLEQCQKQLKLFSCPHHHHHENAPHPYDYHKHH</sequence>
<evidence type="ECO:0000259" key="5">
    <source>
        <dbReference type="PROSITE" id="PS50011"/>
    </source>
</evidence>
<keyword evidence="2 3" id="KW-0067">ATP-binding</keyword>
<dbReference type="PANTHER" id="PTHR44167:SF24">
    <property type="entry name" value="SERINE_THREONINE-PROTEIN KINASE CHK2"/>
    <property type="match status" value="1"/>
</dbReference>
<dbReference type="Gene3D" id="3.30.200.20">
    <property type="entry name" value="Phosphorylase Kinase, domain 1"/>
    <property type="match status" value="2"/>
</dbReference>
<organism evidence="6 7">
    <name type="scientific">Scheffersomyces spartinae</name>
    <dbReference type="NCBI Taxonomy" id="45513"/>
    <lineage>
        <taxon>Eukaryota</taxon>
        <taxon>Fungi</taxon>
        <taxon>Dikarya</taxon>
        <taxon>Ascomycota</taxon>
        <taxon>Saccharomycotina</taxon>
        <taxon>Pichiomycetes</taxon>
        <taxon>Debaryomycetaceae</taxon>
        <taxon>Scheffersomyces</taxon>
    </lineage>
</organism>
<dbReference type="Gene3D" id="1.10.510.10">
    <property type="entry name" value="Transferase(Phosphotransferase) domain 1"/>
    <property type="match status" value="1"/>
</dbReference>
<keyword evidence="4" id="KW-0418">Kinase</keyword>
<dbReference type="PROSITE" id="PS50011">
    <property type="entry name" value="PROTEIN_KINASE_DOM"/>
    <property type="match status" value="1"/>
</dbReference>
<dbReference type="GO" id="GO:0004674">
    <property type="term" value="F:protein serine/threonine kinase activity"/>
    <property type="evidence" value="ECO:0007669"/>
    <property type="project" value="UniProtKB-KW"/>
</dbReference>
<dbReference type="SMART" id="SM00220">
    <property type="entry name" value="S_TKc"/>
    <property type="match status" value="1"/>
</dbReference>
<dbReference type="InterPro" id="IPR000719">
    <property type="entry name" value="Prot_kinase_dom"/>
</dbReference>
<evidence type="ECO:0000313" key="7">
    <source>
        <dbReference type="Proteomes" id="UP000790833"/>
    </source>
</evidence>
<accession>A0A9P7VEK7</accession>
<dbReference type="GO" id="GO:0030447">
    <property type="term" value="P:filamentous growth"/>
    <property type="evidence" value="ECO:0007669"/>
    <property type="project" value="UniProtKB-ARBA"/>
</dbReference>
<evidence type="ECO:0000256" key="3">
    <source>
        <dbReference type="PROSITE-ProRule" id="PRU10141"/>
    </source>
</evidence>
<dbReference type="GO" id="GO:0044773">
    <property type="term" value="P:mitotic DNA damage checkpoint signaling"/>
    <property type="evidence" value="ECO:0007669"/>
    <property type="project" value="TreeGrafter"/>
</dbReference>
<dbReference type="GO" id="GO:0005634">
    <property type="term" value="C:nucleus"/>
    <property type="evidence" value="ECO:0007669"/>
    <property type="project" value="TreeGrafter"/>
</dbReference>
<dbReference type="AlphaFoldDB" id="A0A9P7VEK7"/>
<evidence type="ECO:0000256" key="1">
    <source>
        <dbReference type="ARBA" id="ARBA00022741"/>
    </source>
</evidence>
<evidence type="ECO:0000313" key="6">
    <source>
        <dbReference type="EMBL" id="KAG7196013.1"/>
    </source>
</evidence>
<dbReference type="InterPro" id="IPR011009">
    <property type="entry name" value="Kinase-like_dom_sf"/>
</dbReference>
<dbReference type="Pfam" id="PF00069">
    <property type="entry name" value="Pkinase"/>
    <property type="match status" value="1"/>
</dbReference>
<protein>
    <recommendedName>
        <fullName evidence="5">Protein kinase domain-containing protein</fullName>
    </recommendedName>
</protein>
<dbReference type="SUPFAM" id="SSF56112">
    <property type="entry name" value="Protein kinase-like (PK-like)"/>
    <property type="match status" value="1"/>
</dbReference>
<gene>
    <name evidence="6" type="ORF">KQ657_000019</name>
</gene>
<dbReference type="PROSITE" id="PS00108">
    <property type="entry name" value="PROTEIN_KINASE_ST"/>
    <property type="match status" value="1"/>
</dbReference>
<comment type="similarity">
    <text evidence="4">Belongs to the protein kinase superfamily.</text>
</comment>
<dbReference type="GO" id="GO:0005524">
    <property type="term" value="F:ATP binding"/>
    <property type="evidence" value="ECO:0007669"/>
    <property type="project" value="UniProtKB-UniRule"/>
</dbReference>
<evidence type="ECO:0000256" key="4">
    <source>
        <dbReference type="RuleBase" id="RU000304"/>
    </source>
</evidence>
<reference evidence="6" key="1">
    <citation type="submission" date="2021-03" db="EMBL/GenBank/DDBJ databases">
        <authorList>
            <person name="Palmer J.M."/>
        </authorList>
    </citation>
    <scope>NUCLEOTIDE SEQUENCE</scope>
    <source>
        <strain evidence="6">ARV_011</strain>
    </source>
</reference>
<feature type="domain" description="Protein kinase" evidence="5">
    <location>
        <begin position="32"/>
        <end position="410"/>
    </location>
</feature>
<proteinExistence type="inferred from homology"/>
<feature type="binding site" evidence="3">
    <location>
        <position position="65"/>
    </location>
    <ligand>
        <name>ATP</name>
        <dbReference type="ChEBI" id="CHEBI:30616"/>
    </ligand>
</feature>